<dbReference type="AlphaFoldDB" id="A0A1T1AWI2"/>
<keyword evidence="3" id="KW-1185">Reference proteome</keyword>
<comment type="caution">
    <text evidence="2">The sequence shown here is derived from an EMBL/GenBank/DDBJ whole genome shotgun (WGS) entry which is preliminary data.</text>
</comment>
<feature type="transmembrane region" description="Helical" evidence="1">
    <location>
        <begin position="303"/>
        <end position="323"/>
    </location>
</feature>
<evidence type="ECO:0000313" key="3">
    <source>
        <dbReference type="Proteomes" id="UP000190750"/>
    </source>
</evidence>
<accession>A0A1T1AWI2</accession>
<reference evidence="2 3" key="1">
    <citation type="submission" date="2017-01" db="EMBL/GenBank/DDBJ databases">
        <title>Genome sequencing of Rhodoferax fermentans JCM 7819.</title>
        <authorList>
            <person name="Kim Y.J."/>
            <person name="Farh M.E.-A."/>
            <person name="Yang D.-C."/>
        </authorList>
    </citation>
    <scope>NUCLEOTIDE SEQUENCE [LARGE SCALE GENOMIC DNA]</scope>
    <source>
        <strain evidence="2 3">JCM 7819</strain>
    </source>
</reference>
<evidence type="ECO:0000256" key="1">
    <source>
        <dbReference type="SAM" id="Phobius"/>
    </source>
</evidence>
<feature type="transmembrane region" description="Helical" evidence="1">
    <location>
        <begin position="263"/>
        <end position="283"/>
    </location>
</feature>
<feature type="transmembrane region" description="Helical" evidence="1">
    <location>
        <begin position="174"/>
        <end position="193"/>
    </location>
</feature>
<keyword evidence="1" id="KW-0812">Transmembrane</keyword>
<proteinExistence type="predicted"/>
<organism evidence="2 3">
    <name type="scientific">Rhodoferax fermentans</name>
    <dbReference type="NCBI Taxonomy" id="28066"/>
    <lineage>
        <taxon>Bacteria</taxon>
        <taxon>Pseudomonadati</taxon>
        <taxon>Pseudomonadota</taxon>
        <taxon>Betaproteobacteria</taxon>
        <taxon>Burkholderiales</taxon>
        <taxon>Comamonadaceae</taxon>
        <taxon>Rhodoferax</taxon>
    </lineage>
</organism>
<protein>
    <submittedName>
        <fullName evidence="2">Uncharacterized protein</fullName>
    </submittedName>
</protein>
<feature type="transmembrane region" description="Helical" evidence="1">
    <location>
        <begin position="145"/>
        <end position="167"/>
    </location>
</feature>
<keyword evidence="1" id="KW-0472">Membrane</keyword>
<name>A0A1T1AWI2_RHOFE</name>
<dbReference type="Proteomes" id="UP000190750">
    <property type="component" value="Unassembled WGS sequence"/>
</dbReference>
<feature type="transmembrane region" description="Helical" evidence="1">
    <location>
        <begin position="230"/>
        <end position="251"/>
    </location>
</feature>
<dbReference type="RefSeq" id="WP_078366373.1">
    <property type="nucleotide sequence ID" value="NZ_MTJN01000002.1"/>
</dbReference>
<feature type="transmembrane region" description="Helical" evidence="1">
    <location>
        <begin position="199"/>
        <end position="218"/>
    </location>
</feature>
<feature type="transmembrane region" description="Helical" evidence="1">
    <location>
        <begin position="12"/>
        <end position="34"/>
    </location>
</feature>
<dbReference type="OrthoDB" id="9178117at2"/>
<gene>
    <name evidence="2" type="ORF">RF819_18900</name>
</gene>
<evidence type="ECO:0000313" key="2">
    <source>
        <dbReference type="EMBL" id="OOV08489.1"/>
    </source>
</evidence>
<sequence length="574" mass="63972">MASNDELNSTQWIALIAFLLCLLVPLAVGLAVWIKRRYARAVVDLQAKTAVSHIVLPTESRGAPTTDRPLVTADLQQSWCAADAFQPAGADDPTRPARRLRAWVLWVQFVSGLLYWWLLIVIFFLGLAVFAAATGQEFGDSAHPVTWRVHLMLWPMLVLPAALPWAFQAGVREFRVWTVFVLVLLCFGVGLVFDGKGWLTSGVFILCAGLLALTLVTFMRPAVRGAGPPLVAAFTVGLLVFCALVWVLVLFDDSPDTEPTLQDWLLAGGTSVVLLGIAAYCSWRMLMRLARRYTERKFSEQQLALGAYWALVTSYVAAAVLMLSFEQRTQHSMEWLGTAILVSWLLWRVAQRVALRWTVRRAPQPLGALLLLRVFKPSERSEAFTDRFLARWRFAGPVWMIAGPDLAGAYLEPDEFFAYLQRSLHQRFITDADTLKQALLTLDQTRDPDGRCRVHELFCANTSWQATVLSLIDQAAVVMLDLREYNDQRAGTRFELEALLRRAPLEKVLVVVGKDDDSQHIGQEIAAIWQDMAGQRQETNTPNSLQVLSVGEGTDAEMRGLFCAAAQAARGQGV</sequence>
<dbReference type="EMBL" id="MTJN01000002">
    <property type="protein sequence ID" value="OOV08489.1"/>
    <property type="molecule type" value="Genomic_DNA"/>
</dbReference>
<keyword evidence="1" id="KW-1133">Transmembrane helix</keyword>
<feature type="transmembrane region" description="Helical" evidence="1">
    <location>
        <begin position="103"/>
        <end position="133"/>
    </location>
</feature>